<comment type="similarity">
    <text evidence="2">Belongs to the auxin efflux carrier (TC 2.A.69) family.</text>
</comment>
<evidence type="ECO:0000256" key="4">
    <source>
        <dbReference type="ARBA" id="ARBA00022475"/>
    </source>
</evidence>
<evidence type="ECO:0000256" key="8">
    <source>
        <dbReference type="SAM" id="Phobius"/>
    </source>
</evidence>
<feature type="transmembrane region" description="Helical" evidence="8">
    <location>
        <begin position="253"/>
        <end position="274"/>
    </location>
</feature>
<dbReference type="InterPro" id="IPR004776">
    <property type="entry name" value="Mem_transp_PIN-like"/>
</dbReference>
<dbReference type="Pfam" id="PF03547">
    <property type="entry name" value="Mem_trans"/>
    <property type="match status" value="1"/>
</dbReference>
<dbReference type="Proteomes" id="UP000275356">
    <property type="component" value="Unassembled WGS sequence"/>
</dbReference>
<keyword evidence="7 8" id="KW-0472">Membrane</keyword>
<feature type="transmembrane region" description="Helical" evidence="8">
    <location>
        <begin position="94"/>
        <end position="118"/>
    </location>
</feature>
<feature type="transmembrane region" description="Helical" evidence="8">
    <location>
        <begin position="193"/>
        <end position="213"/>
    </location>
</feature>
<dbReference type="Gene3D" id="1.20.1530.20">
    <property type="match status" value="1"/>
</dbReference>
<accession>A0A3N2DBM6</accession>
<feature type="transmembrane region" description="Helical" evidence="8">
    <location>
        <begin position="124"/>
        <end position="146"/>
    </location>
</feature>
<evidence type="ECO:0000256" key="6">
    <source>
        <dbReference type="ARBA" id="ARBA00022989"/>
    </source>
</evidence>
<protein>
    <recommendedName>
        <fullName evidence="11">AEC family transporter</fullName>
    </recommendedName>
</protein>
<evidence type="ECO:0000256" key="2">
    <source>
        <dbReference type="ARBA" id="ARBA00010145"/>
    </source>
</evidence>
<proteinExistence type="inferred from homology"/>
<reference evidence="9 10" key="1">
    <citation type="submission" date="2018-11" db="EMBL/GenBank/DDBJ databases">
        <title>Sequencing the genomes of 1000 actinobacteria strains.</title>
        <authorList>
            <person name="Klenk H.-P."/>
        </authorList>
    </citation>
    <scope>NUCLEOTIDE SEQUENCE [LARGE SCALE GENOMIC DNA]</scope>
    <source>
        <strain evidence="9 10">DSM 13521</strain>
    </source>
</reference>
<evidence type="ECO:0000256" key="1">
    <source>
        <dbReference type="ARBA" id="ARBA00004651"/>
    </source>
</evidence>
<dbReference type="PANTHER" id="PTHR36838">
    <property type="entry name" value="AUXIN EFFLUX CARRIER FAMILY PROTEIN"/>
    <property type="match status" value="1"/>
</dbReference>
<keyword evidence="6 8" id="KW-1133">Transmembrane helix</keyword>
<dbReference type="AlphaFoldDB" id="A0A3N2DBM6"/>
<keyword evidence="5 8" id="KW-0812">Transmembrane</keyword>
<sequence>MTGVLEGFALIGAIILVGYVLGRTGILGERADAVLSRLAFFVGAPALLFVTLSQARVTTLVDARSLLSYALASAMILTYVLIARFVMRRPAAETVIGGLCAGYVNAGNLGIPIAVYALGGAQEAAPSMVFQLVVLAPASFVILDLLERRSSGIRVRDAVAPLLNPLVLASAAGVVCAATQWRPPEVVLAPLETLAGLAVPAMLLAFGISLRGAPVPGRSAVRPQLTLIVVLKSFVQPLLAWVVGTAIGLDAHALLAVVVIAALPTAQNVFTYAMRYDRGVMVTRESVLVTTILAVPVVLVAAAVLS</sequence>
<evidence type="ECO:0000256" key="3">
    <source>
        <dbReference type="ARBA" id="ARBA00022448"/>
    </source>
</evidence>
<gene>
    <name evidence="9" type="ORF">EDD28_1801</name>
</gene>
<comment type="caution">
    <text evidence="9">The sequence shown here is derived from an EMBL/GenBank/DDBJ whole genome shotgun (WGS) entry which is preliminary data.</text>
</comment>
<dbReference type="EMBL" id="RKHQ01000001">
    <property type="protein sequence ID" value="ROR97205.1"/>
    <property type="molecule type" value="Genomic_DNA"/>
</dbReference>
<dbReference type="RefSeq" id="WP_123739289.1">
    <property type="nucleotide sequence ID" value="NZ_RKHQ01000001.1"/>
</dbReference>
<dbReference type="GO" id="GO:0005886">
    <property type="term" value="C:plasma membrane"/>
    <property type="evidence" value="ECO:0007669"/>
    <property type="project" value="UniProtKB-SubCell"/>
</dbReference>
<evidence type="ECO:0000313" key="10">
    <source>
        <dbReference type="Proteomes" id="UP000275356"/>
    </source>
</evidence>
<dbReference type="PANTHER" id="PTHR36838:SF3">
    <property type="entry name" value="TRANSPORTER AUXIN EFFLUX CARRIER EC FAMILY"/>
    <property type="match status" value="1"/>
</dbReference>
<evidence type="ECO:0000256" key="5">
    <source>
        <dbReference type="ARBA" id="ARBA00022692"/>
    </source>
</evidence>
<feature type="transmembrane region" description="Helical" evidence="8">
    <location>
        <begin position="225"/>
        <end position="247"/>
    </location>
</feature>
<keyword evidence="3" id="KW-0813">Transport</keyword>
<feature type="transmembrane region" description="Helical" evidence="8">
    <location>
        <begin position="34"/>
        <end position="54"/>
    </location>
</feature>
<organism evidence="9 10">
    <name type="scientific">Salana multivorans</name>
    <dbReference type="NCBI Taxonomy" id="120377"/>
    <lineage>
        <taxon>Bacteria</taxon>
        <taxon>Bacillati</taxon>
        <taxon>Actinomycetota</taxon>
        <taxon>Actinomycetes</taxon>
        <taxon>Micrococcales</taxon>
        <taxon>Beutenbergiaceae</taxon>
        <taxon>Salana</taxon>
    </lineage>
</organism>
<keyword evidence="4" id="KW-1003">Cell membrane</keyword>
<evidence type="ECO:0000313" key="9">
    <source>
        <dbReference type="EMBL" id="ROR97205.1"/>
    </source>
</evidence>
<dbReference type="GO" id="GO:0055085">
    <property type="term" value="P:transmembrane transport"/>
    <property type="evidence" value="ECO:0007669"/>
    <property type="project" value="InterPro"/>
</dbReference>
<evidence type="ECO:0008006" key="11">
    <source>
        <dbReference type="Google" id="ProtNLM"/>
    </source>
</evidence>
<feature type="transmembrane region" description="Helical" evidence="8">
    <location>
        <begin position="6"/>
        <end position="22"/>
    </location>
</feature>
<comment type="subcellular location">
    <subcellularLocation>
        <location evidence="1">Cell membrane</location>
        <topology evidence="1">Multi-pass membrane protein</topology>
    </subcellularLocation>
</comment>
<keyword evidence="10" id="KW-1185">Reference proteome</keyword>
<feature type="transmembrane region" description="Helical" evidence="8">
    <location>
        <begin position="158"/>
        <end position="181"/>
    </location>
</feature>
<feature type="transmembrane region" description="Helical" evidence="8">
    <location>
        <begin position="286"/>
        <end position="305"/>
    </location>
</feature>
<dbReference type="InterPro" id="IPR038770">
    <property type="entry name" value="Na+/solute_symporter_sf"/>
</dbReference>
<dbReference type="OrthoDB" id="5405318at2"/>
<feature type="transmembrane region" description="Helical" evidence="8">
    <location>
        <begin position="66"/>
        <end position="87"/>
    </location>
</feature>
<name>A0A3N2DBM6_9MICO</name>
<evidence type="ECO:0000256" key="7">
    <source>
        <dbReference type="ARBA" id="ARBA00023136"/>
    </source>
</evidence>